<dbReference type="GO" id="GO:0016787">
    <property type="term" value="F:hydrolase activity"/>
    <property type="evidence" value="ECO:0007669"/>
    <property type="project" value="UniProtKB-KW"/>
</dbReference>
<feature type="binding site" evidence="9">
    <location>
        <position position="16"/>
    </location>
    <ligand>
        <name>Mg(2+)</name>
        <dbReference type="ChEBI" id="CHEBI:18420"/>
        <note>catalytic</note>
    </ligand>
</feature>
<dbReference type="GO" id="GO:0043571">
    <property type="term" value="P:maintenance of CRISPR repeat elements"/>
    <property type="evidence" value="ECO:0007669"/>
    <property type="project" value="UniProtKB-UniRule"/>
</dbReference>
<evidence type="ECO:0000256" key="9">
    <source>
        <dbReference type="HAMAP-Rule" id="MF_01471"/>
    </source>
</evidence>
<comment type="caution">
    <text evidence="10">The sequence shown here is derived from an EMBL/GenBank/DDBJ whole genome shotgun (WGS) entry which is preliminary data.</text>
</comment>
<keyword evidence="6 9" id="KW-0378">Hydrolase</keyword>
<dbReference type="Pfam" id="PF09827">
    <property type="entry name" value="CRISPR_Cas2"/>
    <property type="match status" value="1"/>
</dbReference>
<evidence type="ECO:0000256" key="5">
    <source>
        <dbReference type="ARBA" id="ARBA00022759"/>
    </source>
</evidence>
<evidence type="ECO:0000256" key="4">
    <source>
        <dbReference type="ARBA" id="ARBA00022723"/>
    </source>
</evidence>
<gene>
    <name evidence="9 10" type="primary">cas2</name>
    <name evidence="10" type="ORF">GCM10007100_36960</name>
</gene>
<reference evidence="10" key="2">
    <citation type="submission" date="2020-09" db="EMBL/GenBank/DDBJ databases">
        <authorList>
            <person name="Sun Q."/>
            <person name="Kim S."/>
        </authorList>
    </citation>
    <scope>NUCLEOTIDE SEQUENCE</scope>
    <source>
        <strain evidence="10">KCTC 12988</strain>
    </source>
</reference>
<dbReference type="Gene3D" id="3.30.70.240">
    <property type="match status" value="1"/>
</dbReference>
<evidence type="ECO:0000313" key="11">
    <source>
        <dbReference type="Proteomes" id="UP000644507"/>
    </source>
</evidence>
<dbReference type="GO" id="GO:0046872">
    <property type="term" value="F:metal ion binding"/>
    <property type="evidence" value="ECO:0007669"/>
    <property type="project" value="UniProtKB-UniRule"/>
</dbReference>
<dbReference type="HAMAP" id="MF_01471">
    <property type="entry name" value="Cas2"/>
    <property type="match status" value="1"/>
</dbReference>
<keyword evidence="7 9" id="KW-0460">Magnesium</keyword>
<keyword evidence="5 9" id="KW-0255">Endonuclease</keyword>
<evidence type="ECO:0000256" key="3">
    <source>
        <dbReference type="ARBA" id="ARBA00022722"/>
    </source>
</evidence>
<keyword evidence="8 9" id="KW-0051">Antiviral defense</keyword>
<evidence type="ECO:0000256" key="2">
    <source>
        <dbReference type="ARBA" id="ARBA00009959"/>
    </source>
</evidence>
<comment type="function">
    <text evidence="9">CRISPR (clustered regularly interspaced short palindromic repeat), is an adaptive immune system that provides protection against mobile genetic elements (viruses, transposable elements and conjugative plasmids). CRISPR clusters contain sequences complementary to antecedent mobile elements and target invading nucleic acids. CRISPR clusters are transcribed and processed into CRISPR RNA (crRNA). Functions as a ssRNA-specific endoribonuclease. Involved in the integration of spacer DNA into the CRISPR cassette.</text>
</comment>
<reference evidence="10" key="1">
    <citation type="journal article" date="2014" name="Int. J. Syst. Evol. Microbiol.">
        <title>Complete genome sequence of Corynebacterium casei LMG S-19264T (=DSM 44701T), isolated from a smear-ripened cheese.</title>
        <authorList>
            <consortium name="US DOE Joint Genome Institute (JGI-PGF)"/>
            <person name="Walter F."/>
            <person name="Albersmeier A."/>
            <person name="Kalinowski J."/>
            <person name="Ruckert C."/>
        </authorList>
    </citation>
    <scope>NUCLEOTIDE SEQUENCE</scope>
    <source>
        <strain evidence="10">KCTC 12988</strain>
    </source>
</reference>
<proteinExistence type="inferred from homology"/>
<dbReference type="NCBIfam" id="TIGR01573">
    <property type="entry name" value="cas2"/>
    <property type="match status" value="1"/>
</dbReference>
<dbReference type="RefSeq" id="WP_229809590.1">
    <property type="nucleotide sequence ID" value="NZ_BMXI01000020.1"/>
</dbReference>
<evidence type="ECO:0000313" key="10">
    <source>
        <dbReference type="EMBL" id="GHC65810.1"/>
    </source>
</evidence>
<comment type="similarity">
    <text evidence="2 9">Belongs to the CRISPR-associated endoribonuclease Cas2 protein family.</text>
</comment>
<dbReference type="EMBL" id="BMXI01000020">
    <property type="protein sequence ID" value="GHC65810.1"/>
    <property type="molecule type" value="Genomic_DNA"/>
</dbReference>
<accession>A0A918WPK3</accession>
<dbReference type="EC" id="3.1.-.-" evidence="9"/>
<evidence type="ECO:0000256" key="6">
    <source>
        <dbReference type="ARBA" id="ARBA00022801"/>
    </source>
</evidence>
<evidence type="ECO:0000256" key="8">
    <source>
        <dbReference type="ARBA" id="ARBA00023118"/>
    </source>
</evidence>
<name>A0A918WPK3_9BACT</name>
<dbReference type="AlphaFoldDB" id="A0A918WPK3"/>
<keyword evidence="3 9" id="KW-0540">Nuclease</keyword>
<evidence type="ECO:0000256" key="1">
    <source>
        <dbReference type="ARBA" id="ARBA00001946"/>
    </source>
</evidence>
<dbReference type="Proteomes" id="UP000644507">
    <property type="component" value="Unassembled WGS sequence"/>
</dbReference>
<protein>
    <recommendedName>
        <fullName evidence="9">CRISPR-associated endoribonuclease Cas2</fullName>
        <ecNumber evidence="9">3.1.-.-</ecNumber>
    </recommendedName>
</protein>
<comment type="subunit">
    <text evidence="9">Homodimer, forms a heterotetramer with a Cas1 homodimer.</text>
</comment>
<dbReference type="GO" id="GO:0004521">
    <property type="term" value="F:RNA endonuclease activity"/>
    <property type="evidence" value="ECO:0007669"/>
    <property type="project" value="InterPro"/>
</dbReference>
<dbReference type="InterPro" id="IPR021127">
    <property type="entry name" value="CRISPR_associated_Cas2"/>
</dbReference>
<dbReference type="InterPro" id="IPR019199">
    <property type="entry name" value="Virulence_VapD/CRISPR_Cas2"/>
</dbReference>
<keyword evidence="11" id="KW-1185">Reference proteome</keyword>
<keyword evidence="4 9" id="KW-0479">Metal-binding</keyword>
<dbReference type="SUPFAM" id="SSF143430">
    <property type="entry name" value="TTP0101/SSO1404-like"/>
    <property type="match status" value="1"/>
</dbReference>
<organism evidence="10 11">
    <name type="scientific">Roseibacillus persicicus</name>
    <dbReference type="NCBI Taxonomy" id="454148"/>
    <lineage>
        <taxon>Bacteria</taxon>
        <taxon>Pseudomonadati</taxon>
        <taxon>Verrucomicrobiota</taxon>
        <taxon>Verrucomicrobiia</taxon>
        <taxon>Verrucomicrobiales</taxon>
        <taxon>Verrucomicrobiaceae</taxon>
        <taxon>Roseibacillus</taxon>
    </lineage>
</organism>
<sequence length="109" mass="13162">MELSAYRTMWIIVLFDLPTDTAKAKKQYQRFRKDLLEDGFSMMQYSVYYRHCASKENTEVHLERIRSCVPPDGEVRVCQFTDKQFSRMEVYFGKRRIRTEDEPAQLEMF</sequence>
<comment type="cofactor">
    <cofactor evidence="1 9">
        <name>Mg(2+)</name>
        <dbReference type="ChEBI" id="CHEBI:18420"/>
    </cofactor>
</comment>
<evidence type="ECO:0000256" key="7">
    <source>
        <dbReference type="ARBA" id="ARBA00022842"/>
    </source>
</evidence>
<dbReference type="GO" id="GO:0051607">
    <property type="term" value="P:defense response to virus"/>
    <property type="evidence" value="ECO:0007669"/>
    <property type="project" value="UniProtKB-UniRule"/>
</dbReference>